<reference evidence="3" key="1">
    <citation type="journal article" date="2024" name="IScience">
        <title>Strigolactones Initiate the Formation of Haustorium-like Structures in Castilleja.</title>
        <authorList>
            <person name="Buerger M."/>
            <person name="Peterson D."/>
            <person name="Chory J."/>
        </authorList>
    </citation>
    <scope>NUCLEOTIDE SEQUENCE [LARGE SCALE GENOMIC DNA]</scope>
</reference>
<comment type="caution">
    <text evidence="2">The sequence shown here is derived from an EMBL/GenBank/DDBJ whole genome shotgun (WGS) entry which is preliminary data.</text>
</comment>
<keyword evidence="3" id="KW-1185">Reference proteome</keyword>
<evidence type="ECO:0000256" key="1">
    <source>
        <dbReference type="SAM" id="MobiDB-lite"/>
    </source>
</evidence>
<dbReference type="EMBL" id="JAVIJP010000017">
    <property type="protein sequence ID" value="KAL3640682.1"/>
    <property type="molecule type" value="Genomic_DNA"/>
</dbReference>
<evidence type="ECO:0000313" key="3">
    <source>
        <dbReference type="Proteomes" id="UP001632038"/>
    </source>
</evidence>
<dbReference type="AlphaFoldDB" id="A0ABD3DI63"/>
<sequence>MEGEKKQSAGSSLATELFGEKDVLPGSSSSGVFGSLFAPPSRKVLGRESEYWKKNGAGNQASNPKTGDSDANVVGGECQKKSSYFEDANMHPCSYSSSIYYGGQDLYIPPPKAPKPPVFTTFKDGNEDDSAGASRGNWWMGSYNY</sequence>
<proteinExistence type="predicted"/>
<gene>
    <name evidence="2" type="ORF">CASFOL_015650</name>
</gene>
<organism evidence="2 3">
    <name type="scientific">Castilleja foliolosa</name>
    <dbReference type="NCBI Taxonomy" id="1961234"/>
    <lineage>
        <taxon>Eukaryota</taxon>
        <taxon>Viridiplantae</taxon>
        <taxon>Streptophyta</taxon>
        <taxon>Embryophyta</taxon>
        <taxon>Tracheophyta</taxon>
        <taxon>Spermatophyta</taxon>
        <taxon>Magnoliopsida</taxon>
        <taxon>eudicotyledons</taxon>
        <taxon>Gunneridae</taxon>
        <taxon>Pentapetalae</taxon>
        <taxon>asterids</taxon>
        <taxon>lamiids</taxon>
        <taxon>Lamiales</taxon>
        <taxon>Orobanchaceae</taxon>
        <taxon>Pedicularideae</taxon>
        <taxon>Castillejinae</taxon>
        <taxon>Castilleja</taxon>
    </lineage>
</organism>
<feature type="region of interest" description="Disordered" evidence="1">
    <location>
        <begin position="48"/>
        <end position="74"/>
    </location>
</feature>
<dbReference type="Proteomes" id="UP001632038">
    <property type="component" value="Unassembled WGS sequence"/>
</dbReference>
<name>A0ABD3DI63_9LAMI</name>
<protein>
    <submittedName>
        <fullName evidence="2">Uncharacterized protein</fullName>
    </submittedName>
</protein>
<dbReference type="PANTHER" id="PTHR33738:SF1">
    <property type="entry name" value="PLANT_T7H20-70 PROTEIN"/>
    <property type="match status" value="1"/>
</dbReference>
<evidence type="ECO:0000313" key="2">
    <source>
        <dbReference type="EMBL" id="KAL3640682.1"/>
    </source>
</evidence>
<dbReference type="PANTHER" id="PTHR33738">
    <property type="entry name" value="EMB|CAB82975.1"/>
    <property type="match status" value="1"/>
</dbReference>
<accession>A0ABD3DI63</accession>
<feature type="compositionally biased region" description="Polar residues" evidence="1">
    <location>
        <begin position="57"/>
        <end position="66"/>
    </location>
</feature>